<dbReference type="RefSeq" id="WP_183618568.1">
    <property type="nucleotide sequence ID" value="NZ_CAJHAH010000002.1"/>
</dbReference>
<dbReference type="InterPro" id="IPR027417">
    <property type="entry name" value="P-loop_NTPase"/>
</dbReference>
<keyword evidence="2" id="KW-1185">Reference proteome</keyword>
<keyword evidence="1" id="KW-0418">Kinase</keyword>
<evidence type="ECO:0000313" key="1">
    <source>
        <dbReference type="EMBL" id="MBB3106143.1"/>
    </source>
</evidence>
<dbReference type="Gene3D" id="3.40.50.300">
    <property type="entry name" value="P-loop containing nucleotide triphosphate hydrolases"/>
    <property type="match status" value="1"/>
</dbReference>
<organism evidence="1 2">
    <name type="scientific">Psychrobacter luti</name>
    <dbReference type="NCBI Taxonomy" id="198481"/>
    <lineage>
        <taxon>Bacteria</taxon>
        <taxon>Pseudomonadati</taxon>
        <taxon>Pseudomonadota</taxon>
        <taxon>Gammaproteobacteria</taxon>
        <taxon>Moraxellales</taxon>
        <taxon>Moraxellaceae</taxon>
        <taxon>Psychrobacter</taxon>
    </lineage>
</organism>
<proteinExistence type="predicted"/>
<reference evidence="1 2" key="1">
    <citation type="submission" date="2020-08" db="EMBL/GenBank/DDBJ databases">
        <title>Genomic Encyclopedia of Type Strains, Phase III (KMG-III): the genomes of soil and plant-associated and newly described type strains.</title>
        <authorList>
            <person name="Whitman W."/>
        </authorList>
    </citation>
    <scope>NUCLEOTIDE SEQUENCE [LARGE SCALE GENOMIC DNA]</scope>
    <source>
        <strain evidence="1 2">CECT 5885</strain>
    </source>
</reference>
<accession>A0A839TEY8</accession>
<protein>
    <submittedName>
        <fullName evidence="1">Gluconate kinase</fullName>
    </submittedName>
</protein>
<name>A0A839TEY8_9GAMM</name>
<sequence length="571" mass="65937">MELINYINSLHNLNASGTNSLAESQANSSYFKDIYHPFPIVESLKSIISKDRDAIIILTGHAGDGKSTIAFELLRELGKEEYPQGYQFKEHEYLEKNELNVIKDMSELSLEDRRSWLSKAFNSSGNWLIVSNTGPLLTSIASSLRKTNWTSSFKAHQIESKILEFLDKDIAIEDISNLRLDDVNSKAFYIVNIAKLNNIEVALNIFKNIINHPEWDQIIQEYPTHPISINYCTIKNHYQDVEESIRLTYLYLLNYEKRMTLRQMLAHLSVSLTAGMSISDDEMPFKNNAETLLFSDTFFGYIGNRIWHKAKDLKAIDLVSRIHAGKYTGIEIENFITDESNFELVKEPLKSIIIEYINNDKKSESHYEKATLRRILFMYGVNVNKNTKSLFLGSTSIYKFNNWQINPESFNDESRRVKRLCEKALNLFYSGSDDKDNINITLKRSDSSVFQIAQLMVCSIAKNSFRIDYDNQKQLPFIHLKKSKDSENVRLDLSLPLLDYIENIVIGDVTESLNPIYKTQLERFKLSLIDYAQDVDDDAITLVRMKSDESVNKLEIYFEQSGDHKIIRMEG</sequence>
<evidence type="ECO:0000313" key="2">
    <source>
        <dbReference type="Proteomes" id="UP000588111"/>
    </source>
</evidence>
<dbReference type="Proteomes" id="UP000588111">
    <property type="component" value="Unassembled WGS sequence"/>
</dbReference>
<dbReference type="AlphaFoldDB" id="A0A839TEY8"/>
<gene>
    <name evidence="1" type="ORF">FHS24_000634</name>
</gene>
<comment type="caution">
    <text evidence="1">The sequence shown here is derived from an EMBL/GenBank/DDBJ whole genome shotgun (WGS) entry which is preliminary data.</text>
</comment>
<dbReference type="SUPFAM" id="SSF52540">
    <property type="entry name" value="P-loop containing nucleoside triphosphate hydrolases"/>
    <property type="match status" value="1"/>
</dbReference>
<keyword evidence="1" id="KW-0808">Transferase</keyword>
<dbReference type="GO" id="GO:0016301">
    <property type="term" value="F:kinase activity"/>
    <property type="evidence" value="ECO:0007669"/>
    <property type="project" value="UniProtKB-KW"/>
</dbReference>
<dbReference type="EMBL" id="JACHXL010000001">
    <property type="protein sequence ID" value="MBB3106143.1"/>
    <property type="molecule type" value="Genomic_DNA"/>
</dbReference>